<proteinExistence type="predicted"/>
<evidence type="ECO:0000313" key="2">
    <source>
        <dbReference type="Proteomes" id="UP000438991"/>
    </source>
</evidence>
<sequence length="76" mass="8470">MADVPKEVLKAFTGLQHATLANAENTGDAYELTFRGIAQGRRSVEAFIVEFAEKVEAYRQSNPDELPIHLTFQGIF</sequence>
<accession>A0A9X4XP29</accession>
<comment type="caution">
    <text evidence="1">The sequence shown here is derived from an EMBL/GenBank/DDBJ whole genome shotgun (WGS) entry which is preliminary data.</text>
</comment>
<reference evidence="1 2" key="1">
    <citation type="submission" date="2019-11" db="EMBL/GenBank/DDBJ databases">
        <title>Whole-genome sequence of Rhodoplanes serenus DSM 18633, type strain.</title>
        <authorList>
            <person name="Kyndt J.A."/>
            <person name="Meyer T.E."/>
        </authorList>
    </citation>
    <scope>NUCLEOTIDE SEQUENCE [LARGE SCALE GENOMIC DNA]</scope>
    <source>
        <strain evidence="1 2">DSM 18633</strain>
    </source>
</reference>
<dbReference type="EMBL" id="WNKV01000020">
    <property type="protein sequence ID" value="MTW18788.1"/>
    <property type="molecule type" value="Genomic_DNA"/>
</dbReference>
<protein>
    <submittedName>
        <fullName evidence="1">Uncharacterized protein</fullName>
    </submittedName>
</protein>
<dbReference type="RefSeq" id="WP_155481169.1">
    <property type="nucleotide sequence ID" value="NZ_WNKV01000020.1"/>
</dbReference>
<dbReference type="Proteomes" id="UP000438991">
    <property type="component" value="Unassembled WGS sequence"/>
</dbReference>
<gene>
    <name evidence="1" type="ORF">GJ689_21540</name>
</gene>
<name>A0A9X4XP29_9BRAD</name>
<evidence type="ECO:0000313" key="1">
    <source>
        <dbReference type="EMBL" id="MTW18788.1"/>
    </source>
</evidence>
<organism evidence="1 2">
    <name type="scientific">Rhodoplanes serenus</name>
    <dbReference type="NCBI Taxonomy" id="200615"/>
    <lineage>
        <taxon>Bacteria</taxon>
        <taxon>Pseudomonadati</taxon>
        <taxon>Pseudomonadota</taxon>
        <taxon>Alphaproteobacteria</taxon>
        <taxon>Hyphomicrobiales</taxon>
        <taxon>Nitrobacteraceae</taxon>
        <taxon>Rhodoplanes</taxon>
    </lineage>
</organism>
<dbReference type="AlphaFoldDB" id="A0A9X4XP29"/>